<dbReference type="Proteomes" id="UP001268542">
    <property type="component" value="Unassembled WGS sequence"/>
</dbReference>
<proteinExistence type="predicted"/>
<evidence type="ECO:0000313" key="2">
    <source>
        <dbReference type="Proteomes" id="UP001268542"/>
    </source>
</evidence>
<organism evidence="1 2">
    <name type="scientific">Nocardioides imazamoxiresistens</name>
    <dbReference type="NCBI Taxonomy" id="3231893"/>
    <lineage>
        <taxon>Bacteria</taxon>
        <taxon>Bacillati</taxon>
        <taxon>Actinomycetota</taxon>
        <taxon>Actinomycetes</taxon>
        <taxon>Propionibacteriales</taxon>
        <taxon>Nocardioidaceae</taxon>
        <taxon>Nocardioides</taxon>
    </lineage>
</organism>
<protein>
    <submittedName>
        <fullName evidence="1">Histidine phosphatase family protein</fullName>
    </submittedName>
</protein>
<accession>A0ABU3PU22</accession>
<dbReference type="EMBL" id="JAVYII010000002">
    <property type="protein sequence ID" value="MDT9592416.1"/>
    <property type="molecule type" value="Genomic_DNA"/>
</dbReference>
<dbReference type="PANTHER" id="PTHR47623">
    <property type="entry name" value="OS09G0287300 PROTEIN"/>
    <property type="match status" value="1"/>
</dbReference>
<dbReference type="SUPFAM" id="SSF53254">
    <property type="entry name" value="Phosphoglycerate mutase-like"/>
    <property type="match status" value="1"/>
</dbReference>
<name>A0ABU3PU22_9ACTN</name>
<dbReference type="SMART" id="SM00855">
    <property type="entry name" value="PGAM"/>
    <property type="match status" value="1"/>
</dbReference>
<dbReference type="Gene3D" id="3.40.50.1240">
    <property type="entry name" value="Phosphoglycerate mutase-like"/>
    <property type="match status" value="1"/>
</dbReference>
<sequence length="176" mass="18769">MNLSEPSRVRRLVVARHAEAASAAATDHDRDLTDDGRAAAASLGEWLRHEGHVPDRALLSDARRTQRTWEEAAAAGDLLDVPVDLSPALYGAGPESALDLVRATDPDVRTLVVVGHNPTIASLAHLLHDGRGSERAAVRMAQGHPTAAVTVLVTPVAWADLDWGAARLLDFHVARP</sequence>
<dbReference type="CDD" id="cd07040">
    <property type="entry name" value="HP"/>
    <property type="match status" value="1"/>
</dbReference>
<dbReference type="InterPro" id="IPR029033">
    <property type="entry name" value="His_PPase_superfam"/>
</dbReference>
<dbReference type="InterPro" id="IPR013078">
    <property type="entry name" value="His_Pase_superF_clade-1"/>
</dbReference>
<comment type="caution">
    <text evidence="1">The sequence shown here is derived from an EMBL/GenBank/DDBJ whole genome shotgun (WGS) entry which is preliminary data.</text>
</comment>
<evidence type="ECO:0000313" key="1">
    <source>
        <dbReference type="EMBL" id="MDT9592416.1"/>
    </source>
</evidence>
<keyword evidence="2" id="KW-1185">Reference proteome</keyword>
<dbReference type="RefSeq" id="WP_315731847.1">
    <property type="nucleotide sequence ID" value="NZ_JAVYII010000002.1"/>
</dbReference>
<gene>
    <name evidence="1" type="ORF">RDV89_05020</name>
</gene>
<dbReference type="Pfam" id="PF00300">
    <property type="entry name" value="His_Phos_1"/>
    <property type="match status" value="1"/>
</dbReference>
<dbReference type="PANTHER" id="PTHR47623:SF1">
    <property type="entry name" value="OS09G0287300 PROTEIN"/>
    <property type="match status" value="1"/>
</dbReference>
<reference evidence="1 2" key="1">
    <citation type="submission" date="2023-08" db="EMBL/GenBank/DDBJ databases">
        <title>Nocardioides seae sp. nov., a bacterium isolated from a soil.</title>
        <authorList>
            <person name="Wang X."/>
        </authorList>
    </citation>
    <scope>NUCLEOTIDE SEQUENCE [LARGE SCALE GENOMIC DNA]</scope>
    <source>
        <strain evidence="1 2">YZH12</strain>
    </source>
</reference>